<feature type="compositionally biased region" description="Basic residues" evidence="1">
    <location>
        <begin position="36"/>
        <end position="47"/>
    </location>
</feature>
<dbReference type="CDD" id="cd09917">
    <property type="entry name" value="F-box_SF"/>
    <property type="match status" value="1"/>
</dbReference>
<reference evidence="3 4" key="1">
    <citation type="submission" date="2014-04" db="EMBL/GenBank/DDBJ databases">
        <authorList>
            <consortium name="DOE Joint Genome Institute"/>
            <person name="Kuo A."/>
            <person name="Gay G."/>
            <person name="Dore J."/>
            <person name="Kohler A."/>
            <person name="Nagy L.G."/>
            <person name="Floudas D."/>
            <person name="Copeland A."/>
            <person name="Barry K.W."/>
            <person name="Cichocki N."/>
            <person name="Veneault-Fourrey C."/>
            <person name="LaButti K."/>
            <person name="Lindquist E.A."/>
            <person name="Lipzen A."/>
            <person name="Lundell T."/>
            <person name="Morin E."/>
            <person name="Murat C."/>
            <person name="Sun H."/>
            <person name="Tunlid A."/>
            <person name="Henrissat B."/>
            <person name="Grigoriev I.V."/>
            <person name="Hibbett D.S."/>
            <person name="Martin F."/>
            <person name="Nordberg H.P."/>
            <person name="Cantor M.N."/>
            <person name="Hua S.X."/>
        </authorList>
    </citation>
    <scope>NUCLEOTIDE SEQUENCE [LARGE SCALE GENOMIC DNA]</scope>
    <source>
        <strain evidence="4">h7</strain>
    </source>
</reference>
<feature type="region of interest" description="Disordered" evidence="1">
    <location>
        <begin position="1"/>
        <end position="95"/>
    </location>
</feature>
<gene>
    <name evidence="3" type="ORF">M413DRAFT_32575</name>
</gene>
<dbReference type="Gene3D" id="1.20.1280.50">
    <property type="match status" value="1"/>
</dbReference>
<organism evidence="3 4">
    <name type="scientific">Hebeloma cylindrosporum</name>
    <dbReference type="NCBI Taxonomy" id="76867"/>
    <lineage>
        <taxon>Eukaryota</taxon>
        <taxon>Fungi</taxon>
        <taxon>Dikarya</taxon>
        <taxon>Basidiomycota</taxon>
        <taxon>Agaricomycotina</taxon>
        <taxon>Agaricomycetes</taxon>
        <taxon>Agaricomycetidae</taxon>
        <taxon>Agaricales</taxon>
        <taxon>Agaricineae</taxon>
        <taxon>Hymenogastraceae</taxon>
        <taxon>Hebeloma</taxon>
    </lineage>
</organism>
<dbReference type="HOGENOM" id="CLU_010790_2_1_1"/>
<evidence type="ECO:0000256" key="1">
    <source>
        <dbReference type="SAM" id="MobiDB-lite"/>
    </source>
</evidence>
<evidence type="ECO:0000259" key="2">
    <source>
        <dbReference type="PROSITE" id="PS50181"/>
    </source>
</evidence>
<dbReference type="STRING" id="686832.A0A0C2Y2J7"/>
<dbReference type="InterPro" id="IPR001810">
    <property type="entry name" value="F-box_dom"/>
</dbReference>
<protein>
    <recommendedName>
        <fullName evidence="2">F-box domain-containing protein</fullName>
    </recommendedName>
</protein>
<feature type="compositionally biased region" description="Polar residues" evidence="1">
    <location>
        <begin position="1"/>
        <end position="13"/>
    </location>
</feature>
<name>A0A0C2Y2J7_HEBCY</name>
<feature type="compositionally biased region" description="Low complexity" evidence="1">
    <location>
        <begin position="49"/>
        <end position="68"/>
    </location>
</feature>
<sequence>MTNNDNSLPQGSSSKKRKAPESSNGDEGDSDFNLARPKRSRTSRARVHSPSPGNGEPSSSAPQAPAGSSKKRKAREDDDTEFTEASATVKPPVKRARARMSQAARALAAAAQAGKGIFRLPPELHLKICKHLRPIDLLSLGRVSKELHDFLHGSSSHTIWRDARDANGIPDFASKLNITEQRFADLVFGESCHLCAKVLTSMKRIIMWIPGIAMCSACSKTSLVQYGEFDSKDIPYNLWSVIPHIVGAAHRRRYFVKGMVPDWIRKYEAQPDANAKQKWLNDKQAEQDSIRRVASECDEWCEDYKAQLAEDRMESVLNELQRRGWAQEIESIGSRSGERPIDQDKKLRAKCQSEISPSVLEKLIKHLLPLLEAERERRLEKERNVMMKHRLHLLQELRKSCVPELPANWPVPSSADIFMYPSVRQLIEDSPNNGKFTLEHLNSVKESFRETSKLWASEIKAKLFALLKGKTLSTGEDGLRDVNTVLNLATTFFSCSGCSYMRDSSSHIEATSSFRYKRAIMHACARSCRIGSEMEEPFRTLGRHLGILPWNHLNKISFYTHAYRFMREVITMCGLDPEKTTAKEMDALNPIFECLHCSSPFRGRCTMTWECGVNHHGRNGPHRHKVESGELLKNLRLVRLAESEAKLAQARMAEALARERARCKYDGLCCSVCKVAGNSVELADAKRHAACESENTQTNRKLILCVDRRQYPEECWIWPPTNVRELEIVPAFDPDSEDED</sequence>
<dbReference type="AlphaFoldDB" id="A0A0C2Y2J7"/>
<dbReference type="SMART" id="SM00256">
    <property type="entry name" value="FBOX"/>
    <property type="match status" value="1"/>
</dbReference>
<dbReference type="OrthoDB" id="3050033at2759"/>
<dbReference type="Pfam" id="PF12937">
    <property type="entry name" value="F-box-like"/>
    <property type="match status" value="1"/>
</dbReference>
<evidence type="ECO:0000313" key="3">
    <source>
        <dbReference type="EMBL" id="KIM35317.1"/>
    </source>
</evidence>
<accession>A0A0C2Y2J7</accession>
<dbReference type="Proteomes" id="UP000053424">
    <property type="component" value="Unassembled WGS sequence"/>
</dbReference>
<dbReference type="SUPFAM" id="SSF81383">
    <property type="entry name" value="F-box domain"/>
    <property type="match status" value="1"/>
</dbReference>
<feature type="domain" description="F-box" evidence="2">
    <location>
        <begin position="114"/>
        <end position="163"/>
    </location>
</feature>
<reference evidence="4" key="2">
    <citation type="submission" date="2015-01" db="EMBL/GenBank/DDBJ databases">
        <title>Evolutionary Origins and Diversification of the Mycorrhizal Mutualists.</title>
        <authorList>
            <consortium name="DOE Joint Genome Institute"/>
            <consortium name="Mycorrhizal Genomics Consortium"/>
            <person name="Kohler A."/>
            <person name="Kuo A."/>
            <person name="Nagy L.G."/>
            <person name="Floudas D."/>
            <person name="Copeland A."/>
            <person name="Barry K.W."/>
            <person name="Cichocki N."/>
            <person name="Veneault-Fourrey C."/>
            <person name="LaButti K."/>
            <person name="Lindquist E.A."/>
            <person name="Lipzen A."/>
            <person name="Lundell T."/>
            <person name="Morin E."/>
            <person name="Murat C."/>
            <person name="Riley R."/>
            <person name="Ohm R."/>
            <person name="Sun H."/>
            <person name="Tunlid A."/>
            <person name="Henrissat B."/>
            <person name="Grigoriev I.V."/>
            <person name="Hibbett D.S."/>
            <person name="Martin F."/>
        </authorList>
    </citation>
    <scope>NUCLEOTIDE SEQUENCE [LARGE SCALE GENOMIC DNA]</scope>
    <source>
        <strain evidence="4">h7</strain>
    </source>
</reference>
<dbReference type="InterPro" id="IPR036047">
    <property type="entry name" value="F-box-like_dom_sf"/>
</dbReference>
<evidence type="ECO:0000313" key="4">
    <source>
        <dbReference type="Proteomes" id="UP000053424"/>
    </source>
</evidence>
<dbReference type="EMBL" id="KN831823">
    <property type="protein sequence ID" value="KIM35317.1"/>
    <property type="molecule type" value="Genomic_DNA"/>
</dbReference>
<proteinExistence type="predicted"/>
<dbReference type="PROSITE" id="PS50181">
    <property type="entry name" value="FBOX"/>
    <property type="match status" value="1"/>
</dbReference>
<keyword evidence="4" id="KW-1185">Reference proteome</keyword>